<dbReference type="eggNOG" id="COG3040">
    <property type="taxonomic scope" value="Bacteria"/>
</dbReference>
<protein>
    <submittedName>
        <fullName evidence="3">Lipocalin family protein</fullName>
    </submittedName>
</protein>
<gene>
    <name evidence="3" type="ORF">Rsw2DRAFT_1424</name>
</gene>
<accession>C8S046</accession>
<feature type="domain" description="Lipocalin/cytosolic fatty-acid binding" evidence="2">
    <location>
        <begin position="40"/>
        <end position="170"/>
    </location>
</feature>
<organism evidence="3 4">
    <name type="scientific">Rhodobacter ferrooxidans</name>
    <dbReference type="NCBI Taxonomy" id="371731"/>
    <lineage>
        <taxon>Bacteria</taxon>
        <taxon>Pseudomonadati</taxon>
        <taxon>Pseudomonadota</taxon>
        <taxon>Alphaproteobacteria</taxon>
        <taxon>Rhodobacterales</taxon>
        <taxon>Rhodobacter group</taxon>
        <taxon>Rhodobacter</taxon>
    </lineage>
</organism>
<dbReference type="PROSITE" id="PS51257">
    <property type="entry name" value="PROKAR_LIPOPROTEIN"/>
    <property type="match status" value="1"/>
</dbReference>
<reference evidence="3 4" key="1">
    <citation type="submission" date="2009-08" db="EMBL/GenBank/DDBJ databases">
        <title>The draft genome of Rhodobacter sp. SW2.</title>
        <authorList>
            <consortium name="US DOE Joint Genome Institute (JGI-PGF)"/>
            <person name="Lucas S."/>
            <person name="Copeland A."/>
            <person name="Lapidus A."/>
            <person name="Glavina del Rio T."/>
            <person name="Tice H."/>
            <person name="Bruce D."/>
            <person name="Goodwin L."/>
            <person name="Pitluck S."/>
            <person name="Larimer F."/>
            <person name="Land M.L."/>
            <person name="Hauser L."/>
            <person name="Emerson D."/>
        </authorList>
    </citation>
    <scope>NUCLEOTIDE SEQUENCE [LARGE SCALE GENOMIC DNA]</scope>
    <source>
        <strain evidence="3 4">SW2</strain>
    </source>
</reference>
<dbReference type="AlphaFoldDB" id="C8S046"/>
<dbReference type="Pfam" id="PF08212">
    <property type="entry name" value="Lipocalin_2"/>
    <property type="match status" value="1"/>
</dbReference>
<dbReference type="EMBL" id="ACYY01000007">
    <property type="protein sequence ID" value="EEW25655.1"/>
    <property type="molecule type" value="Genomic_DNA"/>
</dbReference>
<evidence type="ECO:0000256" key="1">
    <source>
        <dbReference type="SAM" id="SignalP"/>
    </source>
</evidence>
<dbReference type="STRING" id="371731.Rsw2DRAFT_1424"/>
<dbReference type="Gene3D" id="2.40.128.20">
    <property type="match status" value="1"/>
</dbReference>
<keyword evidence="1" id="KW-0732">Signal</keyword>
<evidence type="ECO:0000313" key="3">
    <source>
        <dbReference type="EMBL" id="EEW25655.1"/>
    </source>
</evidence>
<evidence type="ECO:0000313" key="4">
    <source>
        <dbReference type="Proteomes" id="UP000010121"/>
    </source>
</evidence>
<evidence type="ECO:0000259" key="2">
    <source>
        <dbReference type="Pfam" id="PF08212"/>
    </source>
</evidence>
<dbReference type="OrthoDB" id="594739at2"/>
<name>C8S046_9RHOB</name>
<sequence>MHRLILIAALALTACARPATQTSYRDAGIGLYSNAVFQPERLTGTWTQVAAFAPNGAPGCQSGQAQFTPTAAGLSLTANLCLSGQPVAYTGRVGFIETGRMQLSGADPAGIGQPWWVLWVDTDYRTLVIGTPSGAFGFILNRDGKLPADRLKAAREILDWGGYDLRKLQVFR</sequence>
<dbReference type="InterPro" id="IPR012674">
    <property type="entry name" value="Calycin"/>
</dbReference>
<keyword evidence="4" id="KW-1185">Reference proteome</keyword>
<dbReference type="Proteomes" id="UP000010121">
    <property type="component" value="Unassembled WGS sequence"/>
</dbReference>
<dbReference type="RefSeq" id="WP_008029483.1">
    <property type="nucleotide sequence ID" value="NZ_ACYY01000007.1"/>
</dbReference>
<dbReference type="SUPFAM" id="SSF50814">
    <property type="entry name" value="Lipocalins"/>
    <property type="match status" value="1"/>
</dbReference>
<dbReference type="InterPro" id="IPR000566">
    <property type="entry name" value="Lipocln_cytosolic_FA-bd_dom"/>
</dbReference>
<feature type="chain" id="PRO_5002991771" evidence="1">
    <location>
        <begin position="20"/>
        <end position="172"/>
    </location>
</feature>
<feature type="signal peptide" evidence="1">
    <location>
        <begin position="1"/>
        <end position="19"/>
    </location>
</feature>
<comment type="caution">
    <text evidence="3">The sequence shown here is derived from an EMBL/GenBank/DDBJ whole genome shotgun (WGS) entry which is preliminary data.</text>
</comment>
<proteinExistence type="predicted"/>